<feature type="domain" description="N-acetyltransferase" evidence="1">
    <location>
        <begin position="8"/>
        <end position="145"/>
    </location>
</feature>
<dbReference type="PROSITE" id="PS51186">
    <property type="entry name" value="GNAT"/>
    <property type="match status" value="1"/>
</dbReference>
<dbReference type="SUPFAM" id="SSF55729">
    <property type="entry name" value="Acyl-CoA N-acyltransferases (Nat)"/>
    <property type="match status" value="1"/>
</dbReference>
<dbReference type="Pfam" id="PF00583">
    <property type="entry name" value="Acetyltransf_1"/>
    <property type="match status" value="1"/>
</dbReference>
<organism evidence="2 3">
    <name type="scientific">Rahnella woolbedingensis</name>
    <dbReference type="NCBI Taxonomy" id="1510574"/>
    <lineage>
        <taxon>Bacteria</taxon>
        <taxon>Pseudomonadati</taxon>
        <taxon>Pseudomonadota</taxon>
        <taxon>Gammaproteobacteria</taxon>
        <taxon>Enterobacterales</taxon>
        <taxon>Yersiniaceae</taxon>
        <taxon>Rahnella</taxon>
    </lineage>
</organism>
<proteinExistence type="predicted"/>
<keyword evidence="2" id="KW-0808">Transferase</keyword>
<dbReference type="Gene3D" id="3.40.630.30">
    <property type="match status" value="1"/>
</dbReference>
<dbReference type="GO" id="GO:0016747">
    <property type="term" value="F:acyltransferase activity, transferring groups other than amino-acyl groups"/>
    <property type="evidence" value="ECO:0007669"/>
    <property type="project" value="InterPro"/>
</dbReference>
<keyword evidence="3" id="KW-1185">Reference proteome</keyword>
<protein>
    <submittedName>
        <fullName evidence="2">GNAT family N-acetyltransferase</fullName>
    </submittedName>
</protein>
<dbReference type="RefSeq" id="WP_120133411.1">
    <property type="nucleotide sequence ID" value="NZ_RAHH01000015.1"/>
</dbReference>
<dbReference type="OrthoDB" id="9787920at2"/>
<evidence type="ECO:0000313" key="3">
    <source>
        <dbReference type="Proteomes" id="UP000284908"/>
    </source>
</evidence>
<sequence>MNCTVEEISIEISENADAEQSLPIEEGLNDFNDLMTGISDRKPLSVLIKSTKTGEVLGGMQGRSSLGLLFIDLFYLPPELRRMGLGTDILNRFEDEGRRRGCSAAFLYTISFQAPDFYKKHGWEEFGRISCEPEGTSRIFMKKTL</sequence>
<dbReference type="Proteomes" id="UP000284908">
    <property type="component" value="Unassembled WGS sequence"/>
</dbReference>
<dbReference type="InterPro" id="IPR000182">
    <property type="entry name" value="GNAT_dom"/>
</dbReference>
<reference evidence="2 3" key="1">
    <citation type="submission" date="2018-09" db="EMBL/GenBank/DDBJ databases">
        <authorList>
            <person name="Le Fleche-Mateos A."/>
        </authorList>
    </citation>
    <scope>NUCLEOTIDE SEQUENCE [LARGE SCALE GENOMIC DNA]</scope>
    <source>
        <strain evidence="2 3">DSM 27399</strain>
    </source>
</reference>
<gene>
    <name evidence="2" type="ORF">D6C13_13985</name>
</gene>
<accession>A0A419N802</accession>
<evidence type="ECO:0000313" key="2">
    <source>
        <dbReference type="EMBL" id="RJT43464.1"/>
    </source>
</evidence>
<dbReference type="EMBL" id="RAHH01000015">
    <property type="protein sequence ID" value="RJT43464.1"/>
    <property type="molecule type" value="Genomic_DNA"/>
</dbReference>
<dbReference type="AlphaFoldDB" id="A0A419N802"/>
<name>A0A419N802_9GAMM</name>
<comment type="caution">
    <text evidence="2">The sequence shown here is derived from an EMBL/GenBank/DDBJ whole genome shotgun (WGS) entry which is preliminary data.</text>
</comment>
<dbReference type="InterPro" id="IPR016181">
    <property type="entry name" value="Acyl_CoA_acyltransferase"/>
</dbReference>
<dbReference type="CDD" id="cd04301">
    <property type="entry name" value="NAT_SF"/>
    <property type="match status" value="1"/>
</dbReference>
<evidence type="ECO:0000259" key="1">
    <source>
        <dbReference type="PROSITE" id="PS51186"/>
    </source>
</evidence>